<evidence type="ECO:0008006" key="3">
    <source>
        <dbReference type="Google" id="ProtNLM"/>
    </source>
</evidence>
<evidence type="ECO:0000313" key="1">
    <source>
        <dbReference type="EMBL" id="KAB4092417.1"/>
    </source>
</evidence>
<accession>A0A7J5GJ07</accession>
<proteinExistence type="predicted"/>
<organism evidence="1 2">
    <name type="scientific">Bacteroides uniformis</name>
    <dbReference type="NCBI Taxonomy" id="820"/>
    <lineage>
        <taxon>Bacteria</taxon>
        <taxon>Pseudomonadati</taxon>
        <taxon>Bacteroidota</taxon>
        <taxon>Bacteroidia</taxon>
        <taxon>Bacteroidales</taxon>
        <taxon>Bacteroidaceae</taxon>
        <taxon>Bacteroides</taxon>
    </lineage>
</organism>
<dbReference type="RefSeq" id="WP_005942305.1">
    <property type="nucleotide sequence ID" value="NZ_WCUS01000001.1"/>
</dbReference>
<dbReference type="GeneID" id="60063943"/>
<name>A0A7J5GJ07_BACUN</name>
<dbReference type="AlphaFoldDB" id="A0A7J5GJ07"/>
<dbReference type="Proteomes" id="UP000432488">
    <property type="component" value="Unassembled WGS sequence"/>
</dbReference>
<reference evidence="1 2" key="1">
    <citation type="journal article" date="2019" name="Nat. Med.">
        <title>A library of human gut bacterial isolates paired with longitudinal multiomics data enables mechanistic microbiome research.</title>
        <authorList>
            <person name="Poyet M."/>
            <person name="Groussin M."/>
            <person name="Gibbons S.M."/>
            <person name="Avila-Pacheco J."/>
            <person name="Jiang X."/>
            <person name="Kearney S.M."/>
            <person name="Perrotta A.R."/>
            <person name="Berdy B."/>
            <person name="Zhao S."/>
            <person name="Lieberman T.D."/>
            <person name="Swanson P.K."/>
            <person name="Smith M."/>
            <person name="Roesemann S."/>
            <person name="Alexander J.E."/>
            <person name="Rich S.A."/>
            <person name="Livny J."/>
            <person name="Vlamakis H."/>
            <person name="Clish C."/>
            <person name="Bullock K."/>
            <person name="Deik A."/>
            <person name="Scott J."/>
            <person name="Pierce K.A."/>
            <person name="Xavier R.J."/>
            <person name="Alm E.J."/>
        </authorList>
    </citation>
    <scope>NUCLEOTIDE SEQUENCE [LARGE SCALE GENOMIC DNA]</scope>
    <source>
        <strain evidence="1 2">BIOML-A42</strain>
    </source>
</reference>
<comment type="caution">
    <text evidence="1">The sequence shown here is derived from an EMBL/GenBank/DDBJ whole genome shotgun (WGS) entry which is preliminary data.</text>
</comment>
<evidence type="ECO:0000313" key="2">
    <source>
        <dbReference type="Proteomes" id="UP000432488"/>
    </source>
</evidence>
<dbReference type="EMBL" id="WCUV01000006">
    <property type="protein sequence ID" value="KAB4092417.1"/>
    <property type="molecule type" value="Genomic_DNA"/>
</dbReference>
<protein>
    <recommendedName>
        <fullName evidence="3">Macro domain-containing protein</fullName>
    </recommendedName>
</protein>
<gene>
    <name evidence="1" type="ORF">GAQ56_09230</name>
</gene>
<sequence>MKINVIKFETINGKKVGKAFSFPMDAKKMARYKTEATVRKKVEEYVAKSGLFKKNELNELKYDMTDFLQEWKKQKPIVEAEMLKELEASTNAGNRITPEHINRLGTNEVFVFGSNARGLHHGGAAKVAVESFGAVMGQGHGLQGKSYAINSMSGISEMEKDIKLFCEFAKSNPQKHFLVTPIGCGIAGFSPNDVAPLFKKCAILNNVSLPRSFWQIIGYPKE</sequence>